<dbReference type="PANTHER" id="PTHR24363:SF0">
    <property type="entry name" value="SERINE_THREONINE KINASE LIKE DOMAIN CONTAINING 1"/>
    <property type="match status" value="1"/>
</dbReference>
<evidence type="ECO:0000256" key="8">
    <source>
        <dbReference type="ARBA" id="ARBA00048679"/>
    </source>
</evidence>
<dbReference type="PROSITE" id="PS50011">
    <property type="entry name" value="PROTEIN_KINASE_DOM"/>
    <property type="match status" value="1"/>
</dbReference>
<dbReference type="InterPro" id="IPR011009">
    <property type="entry name" value="Kinase-like_dom_sf"/>
</dbReference>
<dbReference type="Proteomes" id="UP001595833">
    <property type="component" value="Unassembled WGS sequence"/>
</dbReference>
<name>A0ABV9Y297_9PSEU</name>
<dbReference type="Pfam" id="PF16918">
    <property type="entry name" value="PknG_TPR"/>
    <property type="match status" value="1"/>
</dbReference>
<keyword evidence="5" id="KW-0418">Kinase</keyword>
<dbReference type="InterPro" id="IPR008271">
    <property type="entry name" value="Ser/Thr_kinase_AS"/>
</dbReference>
<dbReference type="InterPro" id="IPR031636">
    <property type="entry name" value="PknG_TPR"/>
</dbReference>
<dbReference type="SMART" id="SM00220">
    <property type="entry name" value="S_TKc"/>
    <property type="match status" value="1"/>
</dbReference>
<sequence length="756" mass="81298">MTACARSGCAGSIDETGFCDTCDLPALVPPPSAARSASGRPTSARSGSGPAPGGVAARRPGVGEDPFPLPDFEFPDPESLVLTDLRVPDRVRRCANEGCADRTRLPAKDSGHCLSCGTPFSFRPSLAPGDVVEQRYEVCGPIAHGGLGWVYLARDGRLNDRYCVLKGLIDASDEALTAFEVWALTQMDHPNIVGIYNFVRHPDERTGKAREYIVMEYVPGLPLSVVATAAQQGGSRLDEPLLTEHVVTCGLQVLAALGHLHERDMLYCDLKPDNVMIRPADRSDPDTRIKLIDLGGARRAGDTSRPIVITRRYQVSAEEISARGMTVASEIHTVGETLNQLYRATSDHTGQEVPAERHVREQQRIAVGVESFKLVCARARHPEPERRFADAAEMARQLRGVRREIASLRDGRPRPEPSAVFADNAVLLDAGLGAVPPLTRWTRRPAGALLGELPLDIGTPATLAVATGLPTPVVFPDDPAADVLAAAATENAPRLLAQLDALDLDTPEVAFAVVRAGLSAGDLAAAAEGLDEAREQVGEADWRLWWHEGLLELAEADTGAARSRFEEVRRALPGEVAPELAVACCAELLGDHAAAEPYYLAVWRRDHSVVSAVFGLARVHLARGDRAGAVELLDETPDVSRHHDAARIAAVRVLSGTLPNGARPTGPDLDAAATRLASLYLDGGEPTGDSRTRLETVVHEARFALLPNAEAARPAGNGLRELLEARYRALARQTSDRGHRSDLVDLANEHRPFTFR</sequence>
<keyword evidence="12" id="KW-1185">Reference proteome</keyword>
<evidence type="ECO:0000256" key="5">
    <source>
        <dbReference type="ARBA" id="ARBA00022777"/>
    </source>
</evidence>
<keyword evidence="4" id="KW-0547">Nucleotide-binding</keyword>
<feature type="domain" description="Protein kinase" evidence="10">
    <location>
        <begin position="136"/>
        <end position="427"/>
    </location>
</feature>
<evidence type="ECO:0000256" key="2">
    <source>
        <dbReference type="ARBA" id="ARBA00022527"/>
    </source>
</evidence>
<reference evidence="12" key="1">
    <citation type="journal article" date="2019" name="Int. J. Syst. Evol. Microbiol.">
        <title>The Global Catalogue of Microorganisms (GCM) 10K type strain sequencing project: providing services to taxonomists for standard genome sequencing and annotation.</title>
        <authorList>
            <consortium name="The Broad Institute Genomics Platform"/>
            <consortium name="The Broad Institute Genome Sequencing Center for Infectious Disease"/>
            <person name="Wu L."/>
            <person name="Ma J."/>
        </authorList>
    </citation>
    <scope>NUCLEOTIDE SEQUENCE [LARGE SCALE GENOMIC DNA]</scope>
    <source>
        <strain evidence="12">KCTC 12848</strain>
    </source>
</reference>
<dbReference type="PANTHER" id="PTHR24363">
    <property type="entry name" value="SERINE/THREONINE PROTEIN KINASE"/>
    <property type="match status" value="1"/>
</dbReference>
<comment type="caution">
    <text evidence="11">The sequence shown here is derived from an EMBL/GenBank/DDBJ whole genome shotgun (WGS) entry which is preliminary data.</text>
</comment>
<dbReference type="SUPFAM" id="SSF56112">
    <property type="entry name" value="Protein kinase-like (PK-like)"/>
    <property type="match status" value="1"/>
</dbReference>
<comment type="catalytic activity">
    <reaction evidence="8">
        <text>L-seryl-[protein] + ATP = O-phospho-L-seryl-[protein] + ADP + H(+)</text>
        <dbReference type="Rhea" id="RHEA:17989"/>
        <dbReference type="Rhea" id="RHEA-COMP:9863"/>
        <dbReference type="Rhea" id="RHEA-COMP:11604"/>
        <dbReference type="ChEBI" id="CHEBI:15378"/>
        <dbReference type="ChEBI" id="CHEBI:29999"/>
        <dbReference type="ChEBI" id="CHEBI:30616"/>
        <dbReference type="ChEBI" id="CHEBI:83421"/>
        <dbReference type="ChEBI" id="CHEBI:456216"/>
        <dbReference type="EC" id="2.7.11.1"/>
    </reaction>
</comment>
<accession>A0ABV9Y297</accession>
<keyword evidence="6" id="KW-0067">ATP-binding</keyword>
<dbReference type="EC" id="2.7.11.1" evidence="1"/>
<feature type="compositionally biased region" description="Low complexity" evidence="9">
    <location>
        <begin position="43"/>
        <end position="70"/>
    </location>
</feature>
<dbReference type="InterPro" id="IPR011990">
    <property type="entry name" value="TPR-like_helical_dom_sf"/>
</dbReference>
<evidence type="ECO:0000259" key="10">
    <source>
        <dbReference type="PROSITE" id="PS50011"/>
    </source>
</evidence>
<evidence type="ECO:0000256" key="6">
    <source>
        <dbReference type="ARBA" id="ARBA00022840"/>
    </source>
</evidence>
<evidence type="ECO:0000313" key="12">
    <source>
        <dbReference type="Proteomes" id="UP001595833"/>
    </source>
</evidence>
<evidence type="ECO:0000256" key="4">
    <source>
        <dbReference type="ARBA" id="ARBA00022741"/>
    </source>
</evidence>
<gene>
    <name evidence="11" type="ORF">ACFPFM_22670</name>
</gene>
<dbReference type="RefSeq" id="WP_344042174.1">
    <property type="nucleotide sequence ID" value="NZ_BAAAKE010000032.1"/>
</dbReference>
<protein>
    <recommendedName>
        <fullName evidence="1">non-specific serine/threonine protein kinase</fullName>
        <ecNumber evidence="1">2.7.11.1</ecNumber>
    </recommendedName>
</protein>
<evidence type="ECO:0000256" key="3">
    <source>
        <dbReference type="ARBA" id="ARBA00022679"/>
    </source>
</evidence>
<keyword evidence="3" id="KW-0808">Transferase</keyword>
<dbReference type="Gene3D" id="3.30.200.20">
    <property type="entry name" value="Phosphorylase Kinase, domain 1"/>
    <property type="match status" value="1"/>
</dbReference>
<dbReference type="EMBL" id="JBHSJB010000022">
    <property type="protein sequence ID" value="MFC5056541.1"/>
    <property type="molecule type" value="Genomic_DNA"/>
</dbReference>
<dbReference type="Pfam" id="PF00069">
    <property type="entry name" value="Pkinase"/>
    <property type="match status" value="1"/>
</dbReference>
<evidence type="ECO:0000256" key="7">
    <source>
        <dbReference type="ARBA" id="ARBA00047899"/>
    </source>
</evidence>
<evidence type="ECO:0000313" key="11">
    <source>
        <dbReference type="EMBL" id="MFC5056541.1"/>
    </source>
</evidence>
<evidence type="ECO:0000256" key="1">
    <source>
        <dbReference type="ARBA" id="ARBA00012513"/>
    </source>
</evidence>
<organism evidence="11 12">
    <name type="scientific">Saccharothrix xinjiangensis</name>
    <dbReference type="NCBI Taxonomy" id="204798"/>
    <lineage>
        <taxon>Bacteria</taxon>
        <taxon>Bacillati</taxon>
        <taxon>Actinomycetota</taxon>
        <taxon>Actinomycetes</taxon>
        <taxon>Pseudonocardiales</taxon>
        <taxon>Pseudonocardiaceae</taxon>
        <taxon>Saccharothrix</taxon>
    </lineage>
</organism>
<dbReference type="SUPFAM" id="SSF48452">
    <property type="entry name" value="TPR-like"/>
    <property type="match status" value="1"/>
</dbReference>
<feature type="region of interest" description="Disordered" evidence="9">
    <location>
        <begin position="30"/>
        <end position="70"/>
    </location>
</feature>
<dbReference type="Gene3D" id="1.25.40.10">
    <property type="entry name" value="Tetratricopeptide repeat domain"/>
    <property type="match status" value="1"/>
</dbReference>
<dbReference type="InterPro" id="IPR000719">
    <property type="entry name" value="Prot_kinase_dom"/>
</dbReference>
<evidence type="ECO:0000256" key="9">
    <source>
        <dbReference type="SAM" id="MobiDB-lite"/>
    </source>
</evidence>
<dbReference type="Gene3D" id="1.10.510.10">
    <property type="entry name" value="Transferase(Phosphotransferase) domain 1"/>
    <property type="match status" value="1"/>
</dbReference>
<keyword evidence="2" id="KW-0723">Serine/threonine-protein kinase</keyword>
<comment type="catalytic activity">
    <reaction evidence="7">
        <text>L-threonyl-[protein] + ATP = O-phospho-L-threonyl-[protein] + ADP + H(+)</text>
        <dbReference type="Rhea" id="RHEA:46608"/>
        <dbReference type="Rhea" id="RHEA-COMP:11060"/>
        <dbReference type="Rhea" id="RHEA-COMP:11605"/>
        <dbReference type="ChEBI" id="CHEBI:15378"/>
        <dbReference type="ChEBI" id="CHEBI:30013"/>
        <dbReference type="ChEBI" id="CHEBI:30616"/>
        <dbReference type="ChEBI" id="CHEBI:61977"/>
        <dbReference type="ChEBI" id="CHEBI:456216"/>
        <dbReference type="EC" id="2.7.11.1"/>
    </reaction>
</comment>
<dbReference type="CDD" id="cd14014">
    <property type="entry name" value="STKc_PknB_like"/>
    <property type="match status" value="1"/>
</dbReference>
<dbReference type="PROSITE" id="PS00108">
    <property type="entry name" value="PROTEIN_KINASE_ST"/>
    <property type="match status" value="1"/>
</dbReference>
<proteinExistence type="predicted"/>